<organism evidence="5 6">
    <name type="scientific">Apatococcus lobatus</name>
    <dbReference type="NCBI Taxonomy" id="904363"/>
    <lineage>
        <taxon>Eukaryota</taxon>
        <taxon>Viridiplantae</taxon>
        <taxon>Chlorophyta</taxon>
        <taxon>core chlorophytes</taxon>
        <taxon>Trebouxiophyceae</taxon>
        <taxon>Chlorellales</taxon>
        <taxon>Chlorellaceae</taxon>
        <taxon>Apatococcus</taxon>
    </lineage>
</organism>
<feature type="region of interest" description="Disordered" evidence="4">
    <location>
        <begin position="1775"/>
        <end position="1802"/>
    </location>
</feature>
<dbReference type="PANTHER" id="PTHR15704">
    <property type="entry name" value="SUPERKILLER 3 PROTEIN-RELATED"/>
    <property type="match status" value="1"/>
</dbReference>
<feature type="repeat" description="TPR" evidence="3">
    <location>
        <begin position="732"/>
        <end position="765"/>
    </location>
</feature>
<feature type="compositionally biased region" description="Low complexity" evidence="4">
    <location>
        <begin position="1790"/>
        <end position="1802"/>
    </location>
</feature>
<dbReference type="PROSITE" id="PS50005">
    <property type="entry name" value="TPR"/>
    <property type="match status" value="2"/>
</dbReference>
<dbReference type="GO" id="GO:0006401">
    <property type="term" value="P:RNA catabolic process"/>
    <property type="evidence" value="ECO:0007669"/>
    <property type="project" value="InterPro"/>
</dbReference>
<dbReference type="Proteomes" id="UP001438707">
    <property type="component" value="Unassembled WGS sequence"/>
</dbReference>
<name>A0AAW1S2U4_9CHLO</name>
<feature type="region of interest" description="Disordered" evidence="4">
    <location>
        <begin position="161"/>
        <end position="203"/>
    </location>
</feature>
<proteinExistence type="predicted"/>
<dbReference type="Pfam" id="PF13414">
    <property type="entry name" value="TPR_11"/>
    <property type="match status" value="1"/>
</dbReference>
<dbReference type="InterPro" id="IPR011990">
    <property type="entry name" value="TPR-like_helical_dom_sf"/>
</dbReference>
<dbReference type="GO" id="GO:0055087">
    <property type="term" value="C:Ski complex"/>
    <property type="evidence" value="ECO:0007669"/>
    <property type="project" value="InterPro"/>
</dbReference>
<dbReference type="EMBL" id="JALJOS010000004">
    <property type="protein sequence ID" value="KAK9840099.1"/>
    <property type="molecule type" value="Genomic_DNA"/>
</dbReference>
<dbReference type="SUPFAM" id="SSF48452">
    <property type="entry name" value="TPR-like"/>
    <property type="match status" value="4"/>
</dbReference>
<evidence type="ECO:0000313" key="6">
    <source>
        <dbReference type="Proteomes" id="UP001438707"/>
    </source>
</evidence>
<dbReference type="SMART" id="SM00028">
    <property type="entry name" value="TPR"/>
    <property type="match status" value="11"/>
</dbReference>
<keyword evidence="6" id="KW-1185">Reference proteome</keyword>
<protein>
    <submittedName>
        <fullName evidence="5">Uncharacterized protein</fullName>
    </submittedName>
</protein>
<reference evidence="5 6" key="1">
    <citation type="journal article" date="2024" name="Nat. Commun.">
        <title>Phylogenomics reveals the evolutionary origins of lichenization in chlorophyte algae.</title>
        <authorList>
            <person name="Puginier C."/>
            <person name="Libourel C."/>
            <person name="Otte J."/>
            <person name="Skaloud P."/>
            <person name="Haon M."/>
            <person name="Grisel S."/>
            <person name="Petersen M."/>
            <person name="Berrin J.G."/>
            <person name="Delaux P.M."/>
            <person name="Dal Grande F."/>
            <person name="Keller J."/>
        </authorList>
    </citation>
    <scope>NUCLEOTIDE SEQUENCE [LARGE SCALE GENOMIC DNA]</scope>
    <source>
        <strain evidence="5 6">SAG 2145</strain>
    </source>
</reference>
<feature type="repeat" description="TPR" evidence="3">
    <location>
        <begin position="698"/>
        <end position="731"/>
    </location>
</feature>
<evidence type="ECO:0000256" key="1">
    <source>
        <dbReference type="ARBA" id="ARBA00022737"/>
    </source>
</evidence>
<comment type="caution">
    <text evidence="5">The sequence shown here is derived from an EMBL/GenBank/DDBJ whole genome shotgun (WGS) entry which is preliminary data.</text>
</comment>
<keyword evidence="2 3" id="KW-0802">TPR repeat</keyword>
<evidence type="ECO:0000256" key="2">
    <source>
        <dbReference type="ARBA" id="ARBA00022803"/>
    </source>
</evidence>
<dbReference type="Gene3D" id="1.25.40.10">
    <property type="entry name" value="Tetratricopeptide repeat domain"/>
    <property type="match status" value="6"/>
</dbReference>
<dbReference type="PROSITE" id="PS50293">
    <property type="entry name" value="TPR_REGION"/>
    <property type="match status" value="1"/>
</dbReference>
<keyword evidence="1" id="KW-0677">Repeat</keyword>
<dbReference type="InterPro" id="IPR039226">
    <property type="entry name" value="Ski3/TTC37"/>
</dbReference>
<evidence type="ECO:0000313" key="5">
    <source>
        <dbReference type="EMBL" id="KAK9840099.1"/>
    </source>
</evidence>
<gene>
    <name evidence="5" type="ORF">WJX74_003273</name>
</gene>
<dbReference type="PANTHER" id="PTHR15704:SF7">
    <property type="entry name" value="SUPERKILLER COMPLEX PROTEIN 3"/>
    <property type="match status" value="1"/>
</dbReference>
<sequence>MASIKASLKQARACIAATEYREAQQHCQNILRQDKTSAEAFLLFGKACYHLEDYQRADLAYNKVISHATNSHLAWKGLREVHAATNDTAKLVTALQELLAAGKDPPERLIEYREELAACLTQQGRLSDAAAELQFLLAGQLDSKLELSILCQLADLQDPPGAQQLQSASSGSMPRQPSGNAAVHVVSPQSANKSPLQGPGPRLQRMASQKAVASDAERREVLEKICSLTPASPPYAVYHEKLLQLVMAARSIDTRWRLQALKRAEASAAGSQRGSCSSAYILSSVVLLLEAGLQEAATPVRQEVVLKRMRRYSRQLVHSHPWAPSSQVAWGLALFQHLQLQSCSGAPSAGPAILKQVFRMLHAGLAECPERAAGWLALVALRQGLGSTAPAALLPNPTAALAAVDAAVAQLAKHPMLAGALGAQGQVKPALMLLKAFAQIEQGEIELARNGLTRLTEQHRDGNSSGIWVCTGYPVVNVRQVAMRGLAHAAQADGDLPGAMCIYERLLGTARLGHIQAAHWMHGDYGWLHLQQGNLKVAKHHLEQALALASNPSAATLSPLRRPFRSLSRSAPHTPTFETPPAFLTEVADYRFRLGRICWELGGALRTDKQHAHAHWLAAAAAEGALSRAAAFAWLGKYYREVAGDTGKARRCYQRALAIDPVDDVAGRGLCGLLNAAGSQETALKLCQEIATRAPKALWAWQGLGRLLLDQGRPEAALVPLQSALRLDPRAAATWEALGAAYHKLGRLTAALKAYGRSIELEPMRIYALVQSGTILRELGSYPDSEARFQQALHLEKDHPAAQLGAAETMLSSARRHLALGASGLAAAELRRAAKHASACAAANGQLEAAWKLLGDIGLAFHAITPLPTTDSPHADTAKDPAAAAFVGWEARIRAVQGAGRTYCKALHLAPWRGSAWGDAAAAAYHESQLRRSHPRLQQDAIPRLRHQAVRLLRGGLRLQPASSALWAALGNTEATPAAQEQCLHRALQLDPRDAGAWTALGRLYAENGHGAQADACLMQARSHDPDAPAPWEAMGAMAGASTTGGNDKLAYHEHATKMGAGAEAHLGMAEGALRAGPSQKALARIHAAARRACDLQPLHPGPANALGLALEARGNPAGAARAFANAAALATSLNHSMPDDSNAASTESPLQVQHVTPAAKKLRPAAAARVNQARALAKAGQFHEAAGLFKELQAEKALEGSCSLWLARSCVLHGCGDASGCQEALSTAEAFCNTPLESAEVLAMACRMHLADRQPQKAWAAFKQGQDRSRILDVLSLSLANGNGAPGTSEPTSQAAASLQQLRLAILAGAVDSDDQLIMDQVCQSLEQASASEIMDGDMGAWSRGQAQGLLATHQALHGDSLHAMRHHARALHTCPWASPLRPALSQAALTVSPDYSLPAHHMCTLQGLSRLPPWPLPFIRSAASSAGGVLRGDRSPRDASLWCQDEDARMQAVRDALAARVVAVLGQPPSACRAMSSADRQALLRWTHTEPSSWRAVRALALVSVQHAQGSQQARHFRSALAACARALALLPSNHEGDSQEGISAAIRVNLLLASSECALHTRQQSANAQGQSYAGKASEVAQRLPGQNGSSASLICLAKAQQARCSLAAADHATALATYQDAGMAAPGAVSQHAAALQLLHQPEQAAGLLQMALEAMKPQQPPVSAHRSRSEPAKQQRQPGTSVDVPLGRFWQTAAVCNWLEAGNLTSAVEAASKMPHALSQSELSTQEAIVAAACNLAVLCSHEAATQPHTLESTLPNGTIHHALPSSALLSDDQHPQDQQPNTNDADAAAARSARQSEGAARRYLGHAFAHLKPSSSVPEAALAHALLACVELHGSRKGREARAEQHLHAGLRAWPGIPTAAGLLLLLGASQPHQSMTSAAVHLEPWHPLAWSTLQTVLATRSAG</sequence>
<evidence type="ECO:0000256" key="3">
    <source>
        <dbReference type="PROSITE-ProRule" id="PRU00339"/>
    </source>
</evidence>
<feature type="compositionally biased region" description="Low complexity" evidence="4">
    <location>
        <begin position="161"/>
        <end position="172"/>
    </location>
</feature>
<feature type="region of interest" description="Disordered" evidence="4">
    <location>
        <begin position="1661"/>
        <end position="1688"/>
    </location>
</feature>
<accession>A0AAW1S2U4</accession>
<dbReference type="InterPro" id="IPR019734">
    <property type="entry name" value="TPR_rpt"/>
</dbReference>
<evidence type="ECO:0000256" key="4">
    <source>
        <dbReference type="SAM" id="MobiDB-lite"/>
    </source>
</evidence>